<reference evidence="1" key="1">
    <citation type="submission" date="2018-05" db="EMBL/GenBank/DDBJ databases">
        <authorList>
            <person name="Lanie J.A."/>
            <person name="Ng W.-L."/>
            <person name="Kazmierczak K.M."/>
            <person name="Andrzejewski T.M."/>
            <person name="Davidsen T.M."/>
            <person name="Wayne K.J."/>
            <person name="Tettelin H."/>
            <person name="Glass J.I."/>
            <person name="Rusch D."/>
            <person name="Podicherti R."/>
            <person name="Tsui H.-C.T."/>
            <person name="Winkler M.E."/>
        </authorList>
    </citation>
    <scope>NUCLEOTIDE SEQUENCE</scope>
</reference>
<feature type="non-terminal residue" evidence="1">
    <location>
        <position position="39"/>
    </location>
</feature>
<name>A0A382L163_9ZZZZ</name>
<proteinExistence type="predicted"/>
<gene>
    <name evidence="1" type="ORF">METZ01_LOCUS282357</name>
</gene>
<dbReference type="EMBL" id="UINC01083624">
    <property type="protein sequence ID" value="SVC29503.1"/>
    <property type="molecule type" value="Genomic_DNA"/>
</dbReference>
<accession>A0A382L163</accession>
<evidence type="ECO:0000313" key="1">
    <source>
        <dbReference type="EMBL" id="SVC29503.1"/>
    </source>
</evidence>
<protein>
    <submittedName>
        <fullName evidence="1">Uncharacterized protein</fullName>
    </submittedName>
</protein>
<dbReference type="AlphaFoldDB" id="A0A382L163"/>
<organism evidence="1">
    <name type="scientific">marine metagenome</name>
    <dbReference type="NCBI Taxonomy" id="408172"/>
    <lineage>
        <taxon>unclassified sequences</taxon>
        <taxon>metagenomes</taxon>
        <taxon>ecological metagenomes</taxon>
    </lineage>
</organism>
<sequence>MGTVLAPFRNTLIDCAVAIQASSLNRLAPSVIDLVPIAT</sequence>